<keyword evidence="15" id="KW-1185">Reference proteome</keyword>
<comment type="subcellular location">
    <subcellularLocation>
        <location evidence="1">Cell membrane</location>
        <topology evidence="1">Multi-pass membrane protein</topology>
    </subcellularLocation>
</comment>
<comment type="similarity">
    <text evidence="2">Belongs to the glutamate-gated ion channel (TC 1.A.10.1) family.</text>
</comment>
<feature type="transmembrane region" description="Helical" evidence="13">
    <location>
        <begin position="137"/>
        <end position="159"/>
    </location>
</feature>
<dbReference type="Proteomes" id="UP000694941">
    <property type="component" value="Unplaced"/>
</dbReference>
<feature type="transmembrane region" description="Helical" evidence="13">
    <location>
        <begin position="200"/>
        <end position="218"/>
    </location>
</feature>
<dbReference type="SUPFAM" id="SSF53850">
    <property type="entry name" value="Periplasmic binding protein-like II"/>
    <property type="match status" value="1"/>
</dbReference>
<evidence type="ECO:0000313" key="16">
    <source>
        <dbReference type="RefSeq" id="XP_022239623.1"/>
    </source>
</evidence>
<evidence type="ECO:0000256" key="2">
    <source>
        <dbReference type="ARBA" id="ARBA00008685"/>
    </source>
</evidence>
<protein>
    <submittedName>
        <fullName evidence="16">Glutamate receptor-like</fullName>
    </submittedName>
</protein>
<dbReference type="InterPro" id="IPR052192">
    <property type="entry name" value="Insect_Ionotropic_Sensory_Rcpt"/>
</dbReference>
<keyword evidence="6 13" id="KW-1133">Transmembrane helix</keyword>
<dbReference type="PANTHER" id="PTHR42643">
    <property type="entry name" value="IONOTROPIC RECEPTOR 20A-RELATED"/>
    <property type="match status" value="1"/>
</dbReference>
<gene>
    <name evidence="16" type="primary">LOC106457850</name>
</gene>
<evidence type="ECO:0000256" key="8">
    <source>
        <dbReference type="ARBA" id="ARBA00023136"/>
    </source>
</evidence>
<evidence type="ECO:0000256" key="6">
    <source>
        <dbReference type="ARBA" id="ARBA00022989"/>
    </source>
</evidence>
<evidence type="ECO:0000256" key="7">
    <source>
        <dbReference type="ARBA" id="ARBA00023065"/>
    </source>
</evidence>
<keyword evidence="9" id="KW-0675">Receptor</keyword>
<feature type="transmembrane region" description="Helical" evidence="13">
    <location>
        <begin position="398"/>
        <end position="418"/>
    </location>
</feature>
<keyword evidence="7" id="KW-0406">Ion transport</keyword>
<proteinExistence type="inferred from homology"/>
<evidence type="ECO:0000256" key="3">
    <source>
        <dbReference type="ARBA" id="ARBA00022448"/>
    </source>
</evidence>
<sequence length="433" mass="49591">MKPRCLTTSNFTMRISALKWMPWVDLKYEGDKITISGPMANLLNNLALSINFKYELFMPADREWGMIVNNTWTGMIGMLHRKEADLAIGPFARTYDRSKVSTFTSTVTTNHLTIMAGRMKDQSTNVFGYILTFDWQVWLGLLIGMIVLILTSLLIDAIYDRKYRTFPTATRRAGQHFWTFFATVFCEASPNLPDSTPGRFLVAVWWLAIIVLMNAFSGHMKASILLKRDVNKIQTMKDLVAQGGIQPLVWKGTAYEAYLRDSQSQDVVAVWKIIQNYPGSLLTQEELYNKVNLRAVLSGQKVIIKDIATMTHVITNRCHEFNDGEFYFAKEIFFKHNMAMAMRKDLDPCVKKEINRRIRWLVEGGLFEKWLKESYGELGKCSDIDHSKMEVSFGLQDVGAIFILWLIFTGISTAAFFLELCCHAISKYSGIKY</sequence>
<dbReference type="GeneID" id="106457850"/>
<reference evidence="16" key="1">
    <citation type="submission" date="2025-08" db="UniProtKB">
        <authorList>
            <consortium name="RefSeq"/>
        </authorList>
    </citation>
    <scope>IDENTIFICATION</scope>
    <source>
        <tissue evidence="16">Muscle</tissue>
    </source>
</reference>
<keyword evidence="12" id="KW-0407">Ion channel</keyword>
<dbReference type="RefSeq" id="XP_022239623.1">
    <property type="nucleotide sequence ID" value="XM_022383915.1"/>
</dbReference>
<dbReference type="Pfam" id="PF00060">
    <property type="entry name" value="Lig_chan"/>
    <property type="match status" value="1"/>
</dbReference>
<dbReference type="Gene3D" id="3.40.190.10">
    <property type="entry name" value="Periplasmic binding protein-like II"/>
    <property type="match status" value="1"/>
</dbReference>
<dbReference type="InterPro" id="IPR019594">
    <property type="entry name" value="Glu/Gly-bd"/>
</dbReference>
<keyword evidence="5 13" id="KW-0812">Transmembrane</keyword>
<dbReference type="SMART" id="SM00918">
    <property type="entry name" value="Lig_chan-Glu_bd"/>
    <property type="match status" value="1"/>
</dbReference>
<evidence type="ECO:0000256" key="1">
    <source>
        <dbReference type="ARBA" id="ARBA00004651"/>
    </source>
</evidence>
<keyword evidence="4" id="KW-1003">Cell membrane</keyword>
<dbReference type="Pfam" id="PF10613">
    <property type="entry name" value="Lig_chan-Glu_bd"/>
    <property type="match status" value="1"/>
</dbReference>
<keyword evidence="11" id="KW-1071">Ligand-gated ion channel</keyword>
<evidence type="ECO:0000256" key="11">
    <source>
        <dbReference type="ARBA" id="ARBA00023286"/>
    </source>
</evidence>
<name>A0ABM1S7L8_LIMPO</name>
<dbReference type="Gene3D" id="1.10.287.70">
    <property type="match status" value="1"/>
</dbReference>
<keyword evidence="10" id="KW-0325">Glycoprotein</keyword>
<evidence type="ECO:0000256" key="4">
    <source>
        <dbReference type="ARBA" id="ARBA00022475"/>
    </source>
</evidence>
<evidence type="ECO:0000256" key="13">
    <source>
        <dbReference type="SAM" id="Phobius"/>
    </source>
</evidence>
<evidence type="ECO:0000256" key="5">
    <source>
        <dbReference type="ARBA" id="ARBA00022692"/>
    </source>
</evidence>
<evidence type="ECO:0000259" key="14">
    <source>
        <dbReference type="SMART" id="SM00918"/>
    </source>
</evidence>
<evidence type="ECO:0000313" key="15">
    <source>
        <dbReference type="Proteomes" id="UP000694941"/>
    </source>
</evidence>
<evidence type="ECO:0000256" key="10">
    <source>
        <dbReference type="ARBA" id="ARBA00023180"/>
    </source>
</evidence>
<keyword evidence="8 13" id="KW-0472">Membrane</keyword>
<keyword evidence="3" id="KW-0813">Transport</keyword>
<evidence type="ECO:0000256" key="9">
    <source>
        <dbReference type="ARBA" id="ARBA00023170"/>
    </source>
</evidence>
<organism evidence="15 16">
    <name type="scientific">Limulus polyphemus</name>
    <name type="common">Atlantic horseshoe crab</name>
    <dbReference type="NCBI Taxonomy" id="6850"/>
    <lineage>
        <taxon>Eukaryota</taxon>
        <taxon>Metazoa</taxon>
        <taxon>Ecdysozoa</taxon>
        <taxon>Arthropoda</taxon>
        <taxon>Chelicerata</taxon>
        <taxon>Merostomata</taxon>
        <taxon>Xiphosura</taxon>
        <taxon>Limulidae</taxon>
        <taxon>Limulus</taxon>
    </lineage>
</organism>
<accession>A0ABM1S7L8</accession>
<feature type="domain" description="Ionotropic glutamate receptor L-glutamate and glycine-binding" evidence="14">
    <location>
        <begin position="22"/>
        <end position="81"/>
    </location>
</feature>
<evidence type="ECO:0000256" key="12">
    <source>
        <dbReference type="ARBA" id="ARBA00023303"/>
    </source>
</evidence>
<dbReference type="InterPro" id="IPR001320">
    <property type="entry name" value="Iontro_rcpt_C"/>
</dbReference>
<dbReference type="PANTHER" id="PTHR42643:SF38">
    <property type="entry name" value="IONOTROPIC RECEPTOR 100A"/>
    <property type="match status" value="1"/>
</dbReference>